<gene>
    <name evidence="3" type="ORF">H9L10_04195</name>
</gene>
<dbReference type="InterPro" id="IPR032350">
    <property type="entry name" value="Nbr1_FW"/>
</dbReference>
<dbReference type="GO" id="GO:0005975">
    <property type="term" value="P:carbohydrate metabolic process"/>
    <property type="evidence" value="ECO:0007669"/>
    <property type="project" value="UniProtKB-ARBA"/>
</dbReference>
<keyword evidence="4" id="KW-1185">Reference proteome</keyword>
<dbReference type="InterPro" id="IPR013783">
    <property type="entry name" value="Ig-like_fold"/>
</dbReference>
<protein>
    <recommendedName>
        <fullName evidence="2">Nbr1 FW domain-containing protein</fullName>
    </recommendedName>
</protein>
<reference evidence="3 4" key="1">
    <citation type="submission" date="2020-08" db="EMBL/GenBank/DDBJ databases">
        <title>Genome sequence of Phycicoccus endophyticus JCM 31784T.</title>
        <authorList>
            <person name="Hyun D.-W."/>
            <person name="Bae J.-W."/>
        </authorList>
    </citation>
    <scope>NUCLEOTIDE SEQUENCE [LARGE SCALE GENOMIC DNA]</scope>
    <source>
        <strain evidence="3 4">JCM 31784</strain>
    </source>
</reference>
<dbReference type="KEGG" id="pei:H9L10_04195"/>
<dbReference type="EMBL" id="CP060712">
    <property type="protein sequence ID" value="QNN50250.1"/>
    <property type="molecule type" value="Genomic_DNA"/>
</dbReference>
<feature type="compositionally biased region" description="Low complexity" evidence="1">
    <location>
        <begin position="133"/>
        <end position="156"/>
    </location>
</feature>
<sequence length="246" mass="25214">MSTRARAVEGFAGVLADLREDAGRPSFRVLAGRSGAISHTTLHEASQGRRLPSWETTVEYVRACGADPAGYRGRWEAARREVLACSRPGAAGPRRRPTAGGSGRRVLAVLGAAVATLAVLGGAEAAAHLPSAGARPAPGGAAVQAGPSSGALSPGGTHTATVRLRNTGTLTWRSYVLRRLGPPQHAEDCQTIPEVPVPATAPGATTSVPVTVTAPLHPGPCVVRFALTGPQGRRAGTEVRLRLEVG</sequence>
<dbReference type="Proteomes" id="UP000515976">
    <property type="component" value="Chromosome"/>
</dbReference>
<dbReference type="Gene3D" id="2.60.40.10">
    <property type="entry name" value="Immunoglobulins"/>
    <property type="match status" value="1"/>
</dbReference>
<dbReference type="RefSeq" id="WP_166097632.1">
    <property type="nucleotide sequence ID" value="NZ_CP060712.1"/>
</dbReference>
<dbReference type="AlphaFoldDB" id="A0A7G9R3S5"/>
<feature type="region of interest" description="Disordered" evidence="1">
    <location>
        <begin position="133"/>
        <end position="159"/>
    </location>
</feature>
<evidence type="ECO:0000313" key="3">
    <source>
        <dbReference type="EMBL" id="QNN50250.1"/>
    </source>
</evidence>
<organism evidence="3 4">
    <name type="scientific">Phycicoccus endophyticus</name>
    <dbReference type="NCBI Taxonomy" id="1690220"/>
    <lineage>
        <taxon>Bacteria</taxon>
        <taxon>Bacillati</taxon>
        <taxon>Actinomycetota</taxon>
        <taxon>Actinomycetes</taxon>
        <taxon>Micrococcales</taxon>
        <taxon>Intrasporangiaceae</taxon>
        <taxon>Phycicoccus</taxon>
    </lineage>
</organism>
<accession>A0A7G9R3S5</accession>
<evidence type="ECO:0000256" key="1">
    <source>
        <dbReference type="SAM" id="MobiDB-lite"/>
    </source>
</evidence>
<dbReference type="Pfam" id="PF16158">
    <property type="entry name" value="N_BRCA1_IG"/>
    <property type="match status" value="1"/>
</dbReference>
<dbReference type="Pfam" id="PF13560">
    <property type="entry name" value="HTH_31"/>
    <property type="match status" value="1"/>
</dbReference>
<evidence type="ECO:0000259" key="2">
    <source>
        <dbReference type="Pfam" id="PF16158"/>
    </source>
</evidence>
<evidence type="ECO:0000313" key="4">
    <source>
        <dbReference type="Proteomes" id="UP000515976"/>
    </source>
</evidence>
<proteinExistence type="predicted"/>
<name>A0A7G9R3S5_9MICO</name>
<feature type="domain" description="Nbr1 FW" evidence="2">
    <location>
        <begin position="151"/>
        <end position="245"/>
    </location>
</feature>